<reference evidence="1" key="1">
    <citation type="submission" date="2020-03" db="EMBL/GenBank/DDBJ databases">
        <title>The deep terrestrial virosphere.</title>
        <authorList>
            <person name="Holmfeldt K."/>
            <person name="Nilsson E."/>
            <person name="Simone D."/>
            <person name="Lopez-Fernandez M."/>
            <person name="Wu X."/>
            <person name="de Brujin I."/>
            <person name="Lundin D."/>
            <person name="Andersson A."/>
            <person name="Bertilsson S."/>
            <person name="Dopson M."/>
        </authorList>
    </citation>
    <scope>NUCLEOTIDE SEQUENCE</scope>
    <source>
        <strain evidence="1">MM415B03130</strain>
    </source>
</reference>
<name>A0A6M3L042_9ZZZZ</name>
<organism evidence="1">
    <name type="scientific">viral metagenome</name>
    <dbReference type="NCBI Taxonomy" id="1070528"/>
    <lineage>
        <taxon>unclassified sequences</taxon>
        <taxon>metagenomes</taxon>
        <taxon>organismal metagenomes</taxon>
    </lineage>
</organism>
<sequence>MNSYQKRKREIDYLEQRISDVLEMSEFFQKAIWEARKATGERLGVEPFDDLCGNEEGPEITDSEGLLRIIKGLPLMYPGPRNGISGDDFLTPENCPEAFWETRL</sequence>
<gene>
    <name evidence="1" type="ORF">MM415B03130_0006</name>
</gene>
<dbReference type="AlphaFoldDB" id="A0A6M3L042"/>
<accession>A0A6M3L042</accession>
<proteinExistence type="predicted"/>
<protein>
    <submittedName>
        <fullName evidence="1">Uncharacterized protein</fullName>
    </submittedName>
</protein>
<dbReference type="EMBL" id="MT142655">
    <property type="protein sequence ID" value="QJA86718.1"/>
    <property type="molecule type" value="Genomic_DNA"/>
</dbReference>
<evidence type="ECO:0000313" key="1">
    <source>
        <dbReference type="EMBL" id="QJA86718.1"/>
    </source>
</evidence>